<protein>
    <submittedName>
        <fullName evidence="1">Uncharacterized protein</fullName>
    </submittedName>
</protein>
<name>A0A1I7M0Z9_9BURK</name>
<proteinExistence type="predicted"/>
<dbReference type="OrthoDB" id="9134373at2"/>
<dbReference type="EMBL" id="FPBO01000046">
    <property type="protein sequence ID" value="SFV15507.1"/>
    <property type="molecule type" value="Genomic_DNA"/>
</dbReference>
<keyword evidence="2" id="KW-1185">Reference proteome</keyword>
<sequence>MTTQPMFTPNGDGYDIAPAGVLLLAADTAYGPPHETTPQGMRNARTLMDGILDAARAGGYTQGDILRTLLARNQPTRRVQEMAQAACDTAGAAALTSVFERARLA</sequence>
<organism evidence="1 2">
    <name type="scientific">Pseudoduganella namucuonensis</name>
    <dbReference type="NCBI Taxonomy" id="1035707"/>
    <lineage>
        <taxon>Bacteria</taxon>
        <taxon>Pseudomonadati</taxon>
        <taxon>Pseudomonadota</taxon>
        <taxon>Betaproteobacteria</taxon>
        <taxon>Burkholderiales</taxon>
        <taxon>Oxalobacteraceae</taxon>
        <taxon>Telluria group</taxon>
        <taxon>Pseudoduganella</taxon>
    </lineage>
</organism>
<dbReference type="Proteomes" id="UP000199391">
    <property type="component" value="Unassembled WGS sequence"/>
</dbReference>
<evidence type="ECO:0000313" key="2">
    <source>
        <dbReference type="Proteomes" id="UP000199391"/>
    </source>
</evidence>
<gene>
    <name evidence="1" type="ORF">SAMN05216552_104633</name>
</gene>
<evidence type="ECO:0000313" key="1">
    <source>
        <dbReference type="EMBL" id="SFV15507.1"/>
    </source>
</evidence>
<accession>A0A1I7M0Z9</accession>
<dbReference type="RefSeq" id="WP_093560344.1">
    <property type="nucleotide sequence ID" value="NZ_FPBO01000046.1"/>
</dbReference>
<reference evidence="2" key="1">
    <citation type="submission" date="2016-10" db="EMBL/GenBank/DDBJ databases">
        <authorList>
            <person name="Varghese N."/>
            <person name="Submissions S."/>
        </authorList>
    </citation>
    <scope>NUCLEOTIDE SEQUENCE [LARGE SCALE GENOMIC DNA]</scope>
    <source>
        <strain evidence="2">CGMCC 1.11014</strain>
    </source>
</reference>
<dbReference type="AlphaFoldDB" id="A0A1I7M0Z9"/>